<evidence type="ECO:0000313" key="4">
    <source>
        <dbReference type="EMBL" id="KAB1112170.1"/>
    </source>
</evidence>
<evidence type="ECO:0000256" key="1">
    <source>
        <dbReference type="SAM" id="MobiDB-lite"/>
    </source>
</evidence>
<feature type="region of interest" description="Disordered" evidence="1">
    <location>
        <begin position="223"/>
        <end position="248"/>
    </location>
</feature>
<name>A0A1C6SN32_9ACTN</name>
<reference evidence="4 6" key="3">
    <citation type="submission" date="2019-09" db="EMBL/GenBank/DDBJ databases">
        <title>High taxonomic diversity of Micromonospora strains isolated from Medicago sativa nodules in different geographical locations.</title>
        <authorList>
            <person name="Martinez-Hidalgo P."/>
            <person name="Flores-Felix J.D."/>
            <person name="Velazquez E."/>
            <person name="Brau L."/>
            <person name="Trujillo M.E."/>
            <person name="Martinez-Molina E."/>
        </authorList>
    </citation>
    <scope>NUCLEOTIDE SEQUENCE [LARGE SCALE GENOMIC DNA]</scope>
    <source>
        <strain evidence="4 6">ALFB5</strain>
    </source>
</reference>
<feature type="transmembrane region" description="Helical" evidence="2">
    <location>
        <begin position="165"/>
        <end position="185"/>
    </location>
</feature>
<dbReference type="Pfam" id="PF06197">
    <property type="entry name" value="DUF998"/>
    <property type="match status" value="1"/>
</dbReference>
<feature type="transmembrane region" description="Helical" evidence="2">
    <location>
        <begin position="69"/>
        <end position="91"/>
    </location>
</feature>
<gene>
    <name evidence="3" type="ORF">DVH21_19350</name>
    <name evidence="4" type="ORF">F6X54_15700</name>
</gene>
<dbReference type="Proteomes" id="UP000471364">
    <property type="component" value="Unassembled WGS sequence"/>
</dbReference>
<organism evidence="3 5">
    <name type="scientific">Micromonospora aurantiaca</name>
    <name type="common">nom. illeg.</name>
    <dbReference type="NCBI Taxonomy" id="47850"/>
    <lineage>
        <taxon>Bacteria</taxon>
        <taxon>Bacillati</taxon>
        <taxon>Actinomycetota</taxon>
        <taxon>Actinomycetes</taxon>
        <taxon>Micromonosporales</taxon>
        <taxon>Micromonosporaceae</taxon>
        <taxon>Micromonospora</taxon>
    </lineage>
</organism>
<evidence type="ECO:0000313" key="6">
    <source>
        <dbReference type="Proteomes" id="UP000471364"/>
    </source>
</evidence>
<feature type="transmembrane region" description="Helical" evidence="2">
    <location>
        <begin position="98"/>
        <end position="114"/>
    </location>
</feature>
<keyword evidence="2" id="KW-0472">Membrane</keyword>
<feature type="transmembrane region" description="Helical" evidence="2">
    <location>
        <begin position="126"/>
        <end position="144"/>
    </location>
</feature>
<feature type="transmembrane region" description="Helical" evidence="2">
    <location>
        <begin position="23"/>
        <end position="42"/>
    </location>
</feature>
<keyword evidence="6" id="KW-1185">Reference proteome</keyword>
<feature type="transmembrane region" description="Helical" evidence="2">
    <location>
        <begin position="197"/>
        <end position="217"/>
    </location>
</feature>
<dbReference type="AlphaFoldDB" id="A0A1C6SN32"/>
<keyword evidence="2" id="KW-1133">Transmembrane helix</keyword>
<dbReference type="EMBL" id="CP031263">
    <property type="protein sequence ID" value="AXH91902.1"/>
    <property type="molecule type" value="Genomic_DNA"/>
</dbReference>
<dbReference type="EMBL" id="WAAR01000064">
    <property type="protein sequence ID" value="KAB1112170.1"/>
    <property type="molecule type" value="Genomic_DNA"/>
</dbReference>
<dbReference type="InterPro" id="IPR009339">
    <property type="entry name" value="DUF998"/>
</dbReference>
<accession>A0A1C6SN32</accession>
<proteinExistence type="predicted"/>
<reference evidence="3 5" key="1">
    <citation type="submission" date="2018-07" db="EMBL/GenBank/DDBJ databases">
        <authorList>
            <person name="Ye Y."/>
        </authorList>
    </citation>
    <scope>NUCLEOTIDE SEQUENCE [LARGE SCALE GENOMIC DNA]</scope>
    <source>
        <strain evidence="3">110B</strain>
        <strain evidence="5">H14(2018)</strain>
    </source>
</reference>
<sequence>MAKAPCGPGPAVYRGRVRAVPSWAVVTAAAAPALLVAGWTVAGARQGPGYDPVRDTISELAGEGATDPWLMGGALVLLGCCYCATAAALHAAGLPSRFLLAVGGVSTVALIAFPRPQVGGSPAHGVVATVAVLALALWPAGSALRLPRRVPREVAASPAGRPPWAFRRPVALAVTAVLLALFGWSVAEVTGGSRTGLAERVAALAVTLWPLAAVLSARRAHRHWTVRPSDPPRPDGPPVGPGRLGAGT</sequence>
<evidence type="ECO:0000313" key="3">
    <source>
        <dbReference type="EMBL" id="AXH91902.1"/>
    </source>
</evidence>
<dbReference type="Proteomes" id="UP000253958">
    <property type="component" value="Chromosome"/>
</dbReference>
<keyword evidence="2" id="KW-0812">Transmembrane</keyword>
<evidence type="ECO:0000256" key="2">
    <source>
        <dbReference type="SAM" id="Phobius"/>
    </source>
</evidence>
<reference evidence="3 5" key="2">
    <citation type="submission" date="2018-08" db="EMBL/GenBank/DDBJ databases">
        <title>Streptomyces kandeliansis sp. nov., an endophytic bacterium isolated from mangrove plant.</title>
        <authorList>
            <person name="Wang R."/>
        </authorList>
    </citation>
    <scope>NUCLEOTIDE SEQUENCE [LARGE SCALE GENOMIC DNA]</scope>
    <source>
        <strain evidence="3">110B</strain>
        <strain evidence="5">H14(2018)</strain>
    </source>
</reference>
<protein>
    <submittedName>
        <fullName evidence="3">DUF998 domain-containing protein</fullName>
    </submittedName>
</protein>
<feature type="compositionally biased region" description="Pro residues" evidence="1">
    <location>
        <begin position="229"/>
        <end position="240"/>
    </location>
</feature>
<evidence type="ECO:0000313" key="5">
    <source>
        <dbReference type="Proteomes" id="UP000253958"/>
    </source>
</evidence>